<keyword evidence="2" id="KW-0808">Transferase</keyword>
<dbReference type="Pfam" id="PF13692">
    <property type="entry name" value="Glyco_trans_1_4"/>
    <property type="match status" value="1"/>
</dbReference>
<dbReference type="Gene3D" id="3.40.50.2000">
    <property type="entry name" value="Glycogen Phosphorylase B"/>
    <property type="match status" value="2"/>
</dbReference>
<evidence type="ECO:0000256" key="1">
    <source>
        <dbReference type="ARBA" id="ARBA00022676"/>
    </source>
</evidence>
<dbReference type="KEGG" id="tfa:BW733_06220"/>
<dbReference type="GO" id="GO:0016757">
    <property type="term" value="F:glycosyltransferase activity"/>
    <property type="evidence" value="ECO:0007669"/>
    <property type="project" value="UniProtKB-KW"/>
</dbReference>
<dbReference type="SUPFAM" id="SSF53756">
    <property type="entry name" value="UDP-Glycosyltransferase/glycogen phosphorylase"/>
    <property type="match status" value="1"/>
</dbReference>
<keyword evidence="1" id="KW-0328">Glycosyltransferase</keyword>
<dbReference type="Proteomes" id="UP000188235">
    <property type="component" value="Chromosome"/>
</dbReference>
<dbReference type="AlphaFoldDB" id="A0A1Q2CWJ7"/>
<protein>
    <recommendedName>
        <fullName evidence="5">Glycosyl transferase family 1 domain-containing protein</fullName>
    </recommendedName>
</protein>
<gene>
    <name evidence="3" type="ORF">BW733_06220</name>
</gene>
<dbReference type="PANTHER" id="PTHR12526:SF510">
    <property type="entry name" value="D-INOSITOL 3-PHOSPHATE GLYCOSYLTRANSFERASE"/>
    <property type="match status" value="1"/>
</dbReference>
<dbReference type="STRING" id="399497.BW733_06220"/>
<evidence type="ECO:0008006" key="5">
    <source>
        <dbReference type="Google" id="ProtNLM"/>
    </source>
</evidence>
<dbReference type="CDD" id="cd03801">
    <property type="entry name" value="GT4_PimA-like"/>
    <property type="match status" value="1"/>
</dbReference>
<proteinExistence type="predicted"/>
<keyword evidence="4" id="KW-1185">Reference proteome</keyword>
<reference evidence="3 4" key="1">
    <citation type="journal article" date="2008" name="Int. J. Syst. Evol. Microbiol.">
        <title>Tessaracoccus flavescens sp. nov., isolated from marine sediment.</title>
        <authorList>
            <person name="Lee D.W."/>
            <person name="Lee S.D."/>
        </authorList>
    </citation>
    <scope>NUCLEOTIDE SEQUENCE [LARGE SCALE GENOMIC DNA]</scope>
    <source>
        <strain evidence="3 4">SST-39T</strain>
    </source>
</reference>
<evidence type="ECO:0000313" key="4">
    <source>
        <dbReference type="Proteomes" id="UP000188235"/>
    </source>
</evidence>
<sequence length="385" mass="42577">MPEGLQGLLSGRDFALVTANYPTKLRPGGEFVRSRVRAYEDAGLSGIVLVPCGSGGASYLDRGTPVVEVHHDEMQQVLGDLRRLSIPVLVHSPTPQLSAALAAEAGRQPIAVWYHGYEVRDYRRLSTNYSRADLVAHGRSLDGLNARRFETARPMFESPDIAVVFVSQFQKTMSEFDVGAEATNSHIIPNHIDNTIFAPRVRTADDARDILLLRSFSQRNYGNDIAVEALRQLGREPWFRELRVTIRGFGRLFDSVVAPLRELPNVVLQNRYSTIPEMMALHHDNGVMLCPTRYDTQGVVLGEAMASGMVTITNPVAAIPEYTDETCSLLPRPDDPRAFANAIRHLFHNPDLMPSYSRNAAERVAEQCGLAATIGRELDLIGSLS</sequence>
<name>A0A1Q2CWJ7_9ACTN</name>
<accession>A0A1Q2CWJ7</accession>
<dbReference type="EMBL" id="CP019607">
    <property type="protein sequence ID" value="AQP50486.1"/>
    <property type="molecule type" value="Genomic_DNA"/>
</dbReference>
<dbReference type="PANTHER" id="PTHR12526">
    <property type="entry name" value="GLYCOSYLTRANSFERASE"/>
    <property type="match status" value="1"/>
</dbReference>
<evidence type="ECO:0000313" key="3">
    <source>
        <dbReference type="EMBL" id="AQP50486.1"/>
    </source>
</evidence>
<organism evidence="3 4">
    <name type="scientific">Tessaracoccus flavescens</name>
    <dbReference type="NCBI Taxonomy" id="399497"/>
    <lineage>
        <taxon>Bacteria</taxon>
        <taxon>Bacillati</taxon>
        <taxon>Actinomycetota</taxon>
        <taxon>Actinomycetes</taxon>
        <taxon>Propionibacteriales</taxon>
        <taxon>Propionibacteriaceae</taxon>
        <taxon>Tessaracoccus</taxon>
    </lineage>
</organism>
<evidence type="ECO:0000256" key="2">
    <source>
        <dbReference type="ARBA" id="ARBA00022679"/>
    </source>
</evidence>